<keyword evidence="2" id="KW-1185">Reference proteome</keyword>
<dbReference type="AlphaFoldDB" id="A0A1J1HL36"/>
<proteinExistence type="predicted"/>
<evidence type="ECO:0000313" key="2">
    <source>
        <dbReference type="Proteomes" id="UP000183832"/>
    </source>
</evidence>
<sequence>MYMFEIQNFMRNQVKEWKNVYVISSDNFPSKFKTPIGIICNTAWAGEPGIHWQAIFIDDNNNSKFFCSYVNLLRLITNVYRA</sequence>
<evidence type="ECO:0000313" key="1">
    <source>
        <dbReference type="EMBL" id="CRK88776.1"/>
    </source>
</evidence>
<dbReference type="Proteomes" id="UP000183832">
    <property type="component" value="Unassembled WGS sequence"/>
</dbReference>
<accession>A0A1J1HL36</accession>
<name>A0A1J1HL36_9DIPT</name>
<protein>
    <submittedName>
        <fullName evidence="1">CLUMA_CG002846, isoform A</fullName>
    </submittedName>
</protein>
<gene>
    <name evidence="1" type="ORF">CLUMA_CG002846</name>
</gene>
<organism evidence="1 2">
    <name type="scientific">Clunio marinus</name>
    <dbReference type="NCBI Taxonomy" id="568069"/>
    <lineage>
        <taxon>Eukaryota</taxon>
        <taxon>Metazoa</taxon>
        <taxon>Ecdysozoa</taxon>
        <taxon>Arthropoda</taxon>
        <taxon>Hexapoda</taxon>
        <taxon>Insecta</taxon>
        <taxon>Pterygota</taxon>
        <taxon>Neoptera</taxon>
        <taxon>Endopterygota</taxon>
        <taxon>Diptera</taxon>
        <taxon>Nematocera</taxon>
        <taxon>Chironomoidea</taxon>
        <taxon>Chironomidae</taxon>
        <taxon>Clunio</taxon>
    </lineage>
</organism>
<reference evidence="1 2" key="1">
    <citation type="submission" date="2015-04" db="EMBL/GenBank/DDBJ databases">
        <authorList>
            <person name="Syromyatnikov M.Y."/>
            <person name="Popov V.N."/>
        </authorList>
    </citation>
    <scope>NUCLEOTIDE SEQUENCE [LARGE SCALE GENOMIC DNA]</scope>
</reference>
<dbReference type="EMBL" id="CVRI01000010">
    <property type="protein sequence ID" value="CRK88776.1"/>
    <property type="molecule type" value="Genomic_DNA"/>
</dbReference>